<dbReference type="AlphaFoldDB" id="A0A1L5PAN4"/>
<feature type="transmembrane region" description="Helical" evidence="1">
    <location>
        <begin position="51"/>
        <end position="71"/>
    </location>
</feature>
<feature type="transmembrane region" description="Helical" evidence="1">
    <location>
        <begin position="77"/>
        <end position="96"/>
    </location>
</feature>
<evidence type="ECO:0000313" key="3">
    <source>
        <dbReference type="EMBL" id="APO77238.1"/>
    </source>
</evidence>
<geneLocation type="plasmid" evidence="4">
    <name>prsp8c3a</name>
</geneLocation>
<dbReference type="Pfam" id="PF07885">
    <property type="entry name" value="Ion_trans_2"/>
    <property type="match status" value="1"/>
</dbReference>
<dbReference type="InterPro" id="IPR013099">
    <property type="entry name" value="K_chnl_dom"/>
</dbReference>
<dbReference type="PRINTS" id="PR01463">
    <property type="entry name" value="EAGCHANLFMLY"/>
</dbReference>
<dbReference type="EMBL" id="CP017242">
    <property type="protein sequence ID" value="APO77238.1"/>
    <property type="molecule type" value="Genomic_DNA"/>
</dbReference>
<keyword evidence="3" id="KW-0614">Plasmid</keyword>
<keyword evidence="1" id="KW-0812">Transmembrane</keyword>
<dbReference type="Gene3D" id="1.10.287.70">
    <property type="match status" value="1"/>
</dbReference>
<proteinExistence type="predicted"/>
<gene>
    <name evidence="3" type="ORF">AM571_PA00359</name>
</gene>
<name>A0A1L5PAN4_RHIET</name>
<evidence type="ECO:0000256" key="1">
    <source>
        <dbReference type="SAM" id="Phobius"/>
    </source>
</evidence>
<dbReference type="GO" id="GO:0016020">
    <property type="term" value="C:membrane"/>
    <property type="evidence" value="ECO:0007669"/>
    <property type="project" value="InterPro"/>
</dbReference>
<reference evidence="3 4" key="1">
    <citation type="submission" date="2016-09" db="EMBL/GenBank/DDBJ databases">
        <title>The complete genome sequences of Rhizobium gallicum, symbiovars gallicum and phaseoli, symbionts associated to common bean (Phaseolus vulgaris).</title>
        <authorList>
            <person name="Bustos P."/>
            <person name="Santamaria R.I."/>
            <person name="Perez-Carrascal O.M."/>
            <person name="Juarez S."/>
            <person name="Lozano L."/>
            <person name="Martinez-Flores I."/>
            <person name="Martinez-Romero E."/>
            <person name="Cevallos M."/>
            <person name="Romero D."/>
            <person name="Davila G."/>
            <person name="Gonzalez V."/>
        </authorList>
    </citation>
    <scope>NUCLEOTIDE SEQUENCE [LARGE SCALE GENOMIC DNA]</scope>
    <source>
        <strain evidence="3 4">8C-3</strain>
        <plasmid evidence="4">Plasmid prsp8c3a</plasmid>
    </source>
</reference>
<accession>A0A1L5PAN4</accession>
<feature type="transmembrane region" description="Helical" evidence="1">
    <location>
        <begin position="164"/>
        <end position="184"/>
    </location>
</feature>
<dbReference type="SUPFAM" id="SSF81324">
    <property type="entry name" value="Voltage-gated potassium channels"/>
    <property type="match status" value="1"/>
</dbReference>
<keyword evidence="1" id="KW-1133">Transmembrane helix</keyword>
<dbReference type="GO" id="GO:0005249">
    <property type="term" value="F:voltage-gated potassium channel activity"/>
    <property type="evidence" value="ECO:0007669"/>
    <property type="project" value="InterPro"/>
</dbReference>
<evidence type="ECO:0000313" key="4">
    <source>
        <dbReference type="Proteomes" id="UP000185109"/>
    </source>
</evidence>
<feature type="transmembrane region" description="Helical" evidence="1">
    <location>
        <begin position="219"/>
        <end position="240"/>
    </location>
</feature>
<keyword evidence="1" id="KW-0472">Membrane</keyword>
<sequence>MCADLPARPKATDGRYFWSHENSIWRSIGALRCRLRSLYLGASPRAVRFQCVLGLIDLSIIFFFIVGPYISNPSYMLFDYILAVLLALDLIIRASISSTVRAWIVRPTTWVDVLVLSTLLFPETFSSFAFLRAFRIWSLSQSNVFKLMIYHFGLNAREDVIRACINLLTLLFLTTGFVYTTFFYQTGAGGFINALYFTVATVTTTGFGDITLPGTLGKLTSIVAMILGVSLFVRLAQAVVRPSKVSFSCDECGLLRHDADAVHCKACGQVLNIPDEGS</sequence>
<evidence type="ECO:0000259" key="2">
    <source>
        <dbReference type="Pfam" id="PF07885"/>
    </source>
</evidence>
<feature type="domain" description="Potassium channel" evidence="2">
    <location>
        <begin position="169"/>
        <end position="239"/>
    </location>
</feature>
<protein>
    <submittedName>
        <fullName evidence="3">Ion transport 2 family protein</fullName>
    </submittedName>
</protein>
<dbReference type="Proteomes" id="UP000185109">
    <property type="component" value="Plasmid pRsp8C3a"/>
</dbReference>
<dbReference type="InterPro" id="IPR003938">
    <property type="entry name" value="K_chnl_volt-dep_EAG/ELK/ERG"/>
</dbReference>
<organism evidence="3 4">
    <name type="scientific">Rhizobium etli 8C-3</name>
    <dbReference type="NCBI Taxonomy" id="538025"/>
    <lineage>
        <taxon>Bacteria</taxon>
        <taxon>Pseudomonadati</taxon>
        <taxon>Pseudomonadota</taxon>
        <taxon>Alphaproteobacteria</taxon>
        <taxon>Hyphomicrobiales</taxon>
        <taxon>Rhizobiaceae</taxon>
        <taxon>Rhizobium/Agrobacterium group</taxon>
        <taxon>Rhizobium</taxon>
    </lineage>
</organism>